<feature type="compositionally biased region" description="Basic and acidic residues" evidence="2">
    <location>
        <begin position="671"/>
        <end position="695"/>
    </location>
</feature>
<feature type="compositionally biased region" description="Basic and acidic residues" evidence="2">
    <location>
        <begin position="974"/>
        <end position="1000"/>
    </location>
</feature>
<evidence type="ECO:0000256" key="1">
    <source>
        <dbReference type="ARBA" id="ARBA00022468"/>
    </source>
</evidence>
<feature type="compositionally biased region" description="Polar residues" evidence="2">
    <location>
        <begin position="277"/>
        <end position="288"/>
    </location>
</feature>
<keyword evidence="1" id="KW-0343">GTPase activation</keyword>
<feature type="compositionally biased region" description="Low complexity" evidence="2">
    <location>
        <begin position="605"/>
        <end position="621"/>
    </location>
</feature>
<proteinExistence type="predicted"/>
<accession>A0A1B6ICS0</accession>
<feature type="compositionally biased region" description="Basic and acidic residues" evidence="2">
    <location>
        <begin position="560"/>
        <end position="580"/>
    </location>
</feature>
<dbReference type="PROSITE" id="PS50238">
    <property type="entry name" value="RHOGAP"/>
    <property type="match status" value="1"/>
</dbReference>
<evidence type="ECO:0000313" key="5">
    <source>
        <dbReference type="EMBL" id="JAS84673.1"/>
    </source>
</evidence>
<dbReference type="SUPFAM" id="SSF50729">
    <property type="entry name" value="PH domain-like"/>
    <property type="match status" value="1"/>
</dbReference>
<feature type="region of interest" description="Disordered" evidence="2">
    <location>
        <begin position="206"/>
        <end position="291"/>
    </location>
</feature>
<dbReference type="FunFam" id="1.10.555.10:FF:000058">
    <property type="entry name" value="GTPase-activating protein pac-1"/>
    <property type="match status" value="1"/>
</dbReference>
<feature type="compositionally biased region" description="Basic and acidic residues" evidence="2">
    <location>
        <begin position="23"/>
        <end position="39"/>
    </location>
</feature>
<feature type="non-terminal residue" evidence="5">
    <location>
        <position position="1"/>
    </location>
</feature>
<dbReference type="SMART" id="SM00324">
    <property type="entry name" value="RhoGAP"/>
    <property type="match status" value="1"/>
</dbReference>
<dbReference type="SMART" id="SM00233">
    <property type="entry name" value="PH"/>
    <property type="match status" value="1"/>
</dbReference>
<evidence type="ECO:0000256" key="2">
    <source>
        <dbReference type="SAM" id="MobiDB-lite"/>
    </source>
</evidence>
<sequence length="1035" mass="114091">DPDGSGTEDDSNSTPLGSPSVTWRDKSLNDTGSEEDRATRRVSYLKATWPDRMDSDPDLSDTEPLPLPPVSVGGPRHSLCDDLSLPDKENQQICHEGSLNCKLTLVDGKRATDRSWKQVWAVLRGPVLCLYKERRDSLPLPETPVGAEGEQVDVRCALVGPAENYTKRKHVLRVNTLAGSELLLQAADAGQMARWIEALEEQANNNNSQNLSGTSLSPASAQKGLRKLTSLRNRSPTGQSPVNKTRKPSQQVVEGVPSPKSKTWKGRVAKQLRRIQHSGSPVSPTATTPHPEGATIGVPLEECPPSAINEFVPLLVEMCTGIVEARGLEIIGIYRVPGNTAAVSSLTEAVNRGLEPGILAQDQRWTDVNVISSLLKSFFRRLPDCLLTTELYPSFIRADKIADPHLRMATIRRLVHDLPDHHYETLKYLLLHLKKVVEHAATNKMEARNLAIVFGPTLVRAADDNMVTMVTDMSHQCRIVETLILHVDWCFGDETVERLTLEGVEGGGVEPDPAVANHNLLLGNIHKVEGMGRELSARDIVSSIICAANRKMMKSKTRKTHAEDNTDHSAESKQRLETKSKQQHRKERLASTDDASSTEAGHPGGLPAASLPAAPQPTSLPDNVAASEEQAVRPQLDDGTIRTYAGLSATTQERIRRFELETKAMLHRDSARIRRLEPDSEREQSKRELEMDDHTNPSAIVKKIAESGRPVKPLAIVPPSTGRGRHKEEGGAGALRRGSSAENVNLPTEKQANGNLKRFKSGKEQGEPGLGRCGSLDSLHDLTPSERPPSHVSDEGGDLLVSLTSTFDAKLRSLLSTGATERTPSPAPSRHLFSDPSLHKASDKEGKEEESKEECCDEKDKSNSTNLLTQTAEALKDMDGETKTVRLNRSESMNRDERTVFRSESLKSDSGKLRRSESLNKEKLKRSDSLTKNEKTESNLNKRRQLEAGRWLKRKTGSAVDRSIKRRHTVGGTKDFDKTNWLDNRQREAEEEGKKERRTSSPDLSSSRLAAIVILRPHSFAEPERLCGVPLESHV</sequence>
<feature type="region of interest" description="Disordered" evidence="2">
    <location>
        <begin position="671"/>
        <end position="797"/>
    </location>
</feature>
<feature type="compositionally biased region" description="Basic and acidic residues" evidence="2">
    <location>
        <begin position="874"/>
        <end position="937"/>
    </location>
</feature>
<feature type="region of interest" description="Disordered" evidence="2">
    <location>
        <begin position="817"/>
        <end position="1008"/>
    </location>
</feature>
<gene>
    <name evidence="5" type="ORF">g.54246</name>
</gene>
<dbReference type="Pfam" id="PF00620">
    <property type="entry name" value="RhoGAP"/>
    <property type="match status" value="1"/>
</dbReference>
<dbReference type="EMBL" id="GECU01023033">
    <property type="protein sequence ID" value="JAS84673.1"/>
    <property type="molecule type" value="Transcribed_RNA"/>
</dbReference>
<dbReference type="PANTHER" id="PTHR23175">
    <property type="entry name" value="PDZ DOMAIN-CONTAINING PROTEIN"/>
    <property type="match status" value="1"/>
</dbReference>
<feature type="region of interest" description="Disordered" evidence="2">
    <location>
        <begin position="552"/>
        <end position="639"/>
    </location>
</feature>
<feature type="compositionally biased region" description="Basic and acidic residues" evidence="2">
    <location>
        <begin position="837"/>
        <end position="862"/>
    </location>
</feature>
<dbReference type="InterPro" id="IPR001849">
    <property type="entry name" value="PH_domain"/>
</dbReference>
<feature type="compositionally biased region" description="Polar residues" evidence="2">
    <location>
        <begin position="12"/>
        <end position="21"/>
    </location>
</feature>
<dbReference type="InterPro" id="IPR000198">
    <property type="entry name" value="RhoGAP_dom"/>
</dbReference>
<dbReference type="InterPro" id="IPR008936">
    <property type="entry name" value="Rho_GTPase_activation_prot"/>
</dbReference>
<evidence type="ECO:0000259" key="3">
    <source>
        <dbReference type="PROSITE" id="PS50003"/>
    </source>
</evidence>
<feature type="region of interest" description="Disordered" evidence="2">
    <location>
        <begin position="1"/>
        <end position="73"/>
    </location>
</feature>
<feature type="domain" description="Rho-GAP" evidence="4">
    <location>
        <begin position="298"/>
        <end position="491"/>
    </location>
</feature>
<dbReference type="PRINTS" id="PR00683">
    <property type="entry name" value="SPECTRINPH"/>
</dbReference>
<feature type="compositionally biased region" description="Basic residues" evidence="2">
    <location>
        <begin position="262"/>
        <end position="276"/>
    </location>
</feature>
<feature type="compositionally biased region" description="Polar residues" evidence="2">
    <location>
        <begin position="230"/>
        <end position="252"/>
    </location>
</feature>
<feature type="compositionally biased region" description="Polar residues" evidence="2">
    <location>
        <begin position="206"/>
        <end position="220"/>
    </location>
</feature>
<feature type="domain" description="PH" evidence="3">
    <location>
        <begin position="92"/>
        <end position="204"/>
    </location>
</feature>
<dbReference type="Gene3D" id="2.30.29.30">
    <property type="entry name" value="Pleckstrin-homology domain (PH domain)/Phosphotyrosine-binding domain (PTB)"/>
    <property type="match status" value="1"/>
</dbReference>
<feature type="compositionally biased region" description="Acidic residues" evidence="2">
    <location>
        <begin position="1"/>
        <end position="11"/>
    </location>
</feature>
<dbReference type="PROSITE" id="PS50003">
    <property type="entry name" value="PH_DOMAIN"/>
    <property type="match status" value="1"/>
</dbReference>
<dbReference type="Pfam" id="PF15410">
    <property type="entry name" value="PH_9"/>
    <property type="match status" value="1"/>
</dbReference>
<feature type="compositionally biased region" description="Basic and acidic residues" evidence="2">
    <location>
        <begin position="778"/>
        <end position="794"/>
    </location>
</feature>
<evidence type="ECO:0000259" key="4">
    <source>
        <dbReference type="PROSITE" id="PS50238"/>
    </source>
</evidence>
<dbReference type="InterPro" id="IPR041681">
    <property type="entry name" value="PH_9"/>
</dbReference>
<dbReference type="GO" id="GO:0005096">
    <property type="term" value="F:GTPase activator activity"/>
    <property type="evidence" value="ECO:0007669"/>
    <property type="project" value="UniProtKB-KW"/>
</dbReference>
<dbReference type="Gene3D" id="1.10.555.10">
    <property type="entry name" value="Rho GTPase activation protein"/>
    <property type="match status" value="1"/>
</dbReference>
<dbReference type="AlphaFoldDB" id="A0A1B6ICS0"/>
<dbReference type="SUPFAM" id="SSF48350">
    <property type="entry name" value="GTPase activation domain, GAP"/>
    <property type="match status" value="1"/>
</dbReference>
<dbReference type="PANTHER" id="PTHR23175:SF23">
    <property type="entry name" value="PDZ DOMAIN-CONTAINING PROTEIN"/>
    <property type="match status" value="1"/>
</dbReference>
<name>A0A1B6ICS0_9HEMI</name>
<dbReference type="GO" id="GO:0005543">
    <property type="term" value="F:phospholipid binding"/>
    <property type="evidence" value="ECO:0007669"/>
    <property type="project" value="InterPro"/>
</dbReference>
<dbReference type="InterPro" id="IPR001605">
    <property type="entry name" value="PH_dom-spectrin-type"/>
</dbReference>
<feature type="compositionally biased region" description="Polar residues" evidence="2">
    <location>
        <begin position="863"/>
        <end position="872"/>
    </location>
</feature>
<evidence type="ECO:0008006" key="6">
    <source>
        <dbReference type="Google" id="ProtNLM"/>
    </source>
</evidence>
<reference evidence="5" key="1">
    <citation type="submission" date="2015-11" db="EMBL/GenBank/DDBJ databases">
        <title>De novo transcriptome assembly of four potential Pierce s Disease insect vectors from Arizona vineyards.</title>
        <authorList>
            <person name="Tassone E.E."/>
        </authorList>
    </citation>
    <scope>NUCLEOTIDE SEQUENCE</scope>
</reference>
<organism evidence="5">
    <name type="scientific">Homalodisca liturata</name>
    <dbReference type="NCBI Taxonomy" id="320908"/>
    <lineage>
        <taxon>Eukaryota</taxon>
        <taxon>Metazoa</taxon>
        <taxon>Ecdysozoa</taxon>
        <taxon>Arthropoda</taxon>
        <taxon>Hexapoda</taxon>
        <taxon>Insecta</taxon>
        <taxon>Pterygota</taxon>
        <taxon>Neoptera</taxon>
        <taxon>Paraneoptera</taxon>
        <taxon>Hemiptera</taxon>
        <taxon>Auchenorrhyncha</taxon>
        <taxon>Membracoidea</taxon>
        <taxon>Cicadellidae</taxon>
        <taxon>Cicadellinae</taxon>
        <taxon>Proconiini</taxon>
        <taxon>Homalodisca</taxon>
    </lineage>
</organism>
<protein>
    <recommendedName>
        <fullName evidence="6">Rho-GAP domain-containing protein</fullName>
    </recommendedName>
</protein>
<feature type="compositionally biased region" description="Polar residues" evidence="2">
    <location>
        <begin position="743"/>
        <end position="754"/>
    </location>
</feature>
<dbReference type="InterPro" id="IPR011993">
    <property type="entry name" value="PH-like_dom_sf"/>
</dbReference>
<dbReference type="GO" id="GO:0007165">
    <property type="term" value="P:signal transduction"/>
    <property type="evidence" value="ECO:0007669"/>
    <property type="project" value="InterPro"/>
</dbReference>